<keyword evidence="2" id="KW-0472">Membrane</keyword>
<feature type="region of interest" description="Disordered" evidence="1">
    <location>
        <begin position="126"/>
        <end position="176"/>
    </location>
</feature>
<accession>W7A056</accession>
<dbReference type="RefSeq" id="XP_008818478.1">
    <property type="nucleotide sequence ID" value="XM_008820256.1"/>
</dbReference>
<evidence type="ECO:0008006" key="6">
    <source>
        <dbReference type="Google" id="ProtNLM"/>
    </source>
</evidence>
<feature type="chain" id="PRO_5004890127" description="Early transcribed membrane protein" evidence="3">
    <location>
        <begin position="19"/>
        <end position="176"/>
    </location>
</feature>
<dbReference type="GeneID" id="20039951"/>
<keyword evidence="2" id="KW-0812">Transmembrane</keyword>
<protein>
    <recommendedName>
        <fullName evidence="6">Early transcribed membrane protein</fullName>
    </recommendedName>
</protein>
<dbReference type="EMBL" id="KI965486">
    <property type="protein sequence ID" value="EUD64945.1"/>
    <property type="molecule type" value="Genomic_DNA"/>
</dbReference>
<organism evidence="4 5">
    <name type="scientific">Plasmodium inui San Antonio 1</name>
    <dbReference type="NCBI Taxonomy" id="1237626"/>
    <lineage>
        <taxon>Eukaryota</taxon>
        <taxon>Sar</taxon>
        <taxon>Alveolata</taxon>
        <taxon>Apicomplexa</taxon>
        <taxon>Aconoidasida</taxon>
        <taxon>Haemosporida</taxon>
        <taxon>Plasmodiidae</taxon>
        <taxon>Plasmodium</taxon>
        <taxon>Plasmodium (Plasmodium)</taxon>
    </lineage>
</organism>
<keyword evidence="3" id="KW-0732">Signal</keyword>
<dbReference type="OrthoDB" id="387429at2759"/>
<keyword evidence="2" id="KW-1133">Transmembrane helix</keyword>
<evidence type="ECO:0000256" key="3">
    <source>
        <dbReference type="SAM" id="SignalP"/>
    </source>
</evidence>
<feature type="signal peptide" evidence="3">
    <location>
        <begin position="1"/>
        <end position="18"/>
    </location>
</feature>
<evidence type="ECO:0000256" key="1">
    <source>
        <dbReference type="SAM" id="MobiDB-lite"/>
    </source>
</evidence>
<evidence type="ECO:0000256" key="2">
    <source>
        <dbReference type="SAM" id="Phobius"/>
    </source>
</evidence>
<evidence type="ECO:0000313" key="4">
    <source>
        <dbReference type="EMBL" id="EUD64945.1"/>
    </source>
</evidence>
<dbReference type="Pfam" id="PF09716">
    <property type="entry name" value="ETRAMP"/>
    <property type="match status" value="1"/>
</dbReference>
<dbReference type="VEuPathDB" id="PlasmoDB:C922_04677"/>
<dbReference type="AlphaFoldDB" id="W7A056"/>
<feature type="transmembrane region" description="Helical" evidence="2">
    <location>
        <begin position="56"/>
        <end position="78"/>
    </location>
</feature>
<feature type="compositionally biased region" description="Acidic residues" evidence="1">
    <location>
        <begin position="154"/>
        <end position="176"/>
    </location>
</feature>
<evidence type="ECO:0000313" key="5">
    <source>
        <dbReference type="Proteomes" id="UP000030640"/>
    </source>
</evidence>
<proteinExistence type="predicted"/>
<gene>
    <name evidence="4" type="ORF">C922_04677</name>
</gene>
<reference evidence="4 5" key="1">
    <citation type="submission" date="2013-02" db="EMBL/GenBank/DDBJ databases">
        <title>The Genome Sequence of Plasmodium inui San Antonio 1.</title>
        <authorList>
            <consortium name="The Broad Institute Genome Sequencing Platform"/>
            <consortium name="The Broad Institute Genome Sequencing Center for Infectious Disease"/>
            <person name="Neafsey D."/>
            <person name="Cheeseman I."/>
            <person name="Volkman S."/>
            <person name="Adams J."/>
            <person name="Walker B."/>
            <person name="Young S.K."/>
            <person name="Zeng Q."/>
            <person name="Gargeya S."/>
            <person name="Fitzgerald M."/>
            <person name="Haas B."/>
            <person name="Abouelleil A."/>
            <person name="Alvarado L."/>
            <person name="Arachchi H.M."/>
            <person name="Berlin A.M."/>
            <person name="Chapman S.B."/>
            <person name="Dewar J."/>
            <person name="Goldberg J."/>
            <person name="Griggs A."/>
            <person name="Gujja S."/>
            <person name="Hansen M."/>
            <person name="Howarth C."/>
            <person name="Imamovic A."/>
            <person name="Larimer J."/>
            <person name="McCowan C."/>
            <person name="Murphy C."/>
            <person name="Neiman D."/>
            <person name="Pearson M."/>
            <person name="Priest M."/>
            <person name="Roberts A."/>
            <person name="Saif S."/>
            <person name="Shea T."/>
            <person name="Sisk P."/>
            <person name="Sykes S."/>
            <person name="Wortman J."/>
            <person name="Nusbaum C."/>
            <person name="Birren B."/>
        </authorList>
    </citation>
    <scope>NUCLEOTIDE SEQUENCE [LARGE SCALE GENOMIC DNA]</scope>
    <source>
        <strain evidence="4 5">San Antonio 1</strain>
    </source>
</reference>
<sequence length="176" mass="19130">MKLTKLFVLFAILPIVSLLGKEQVAAVFENDKLQKEDLDIDGRIKKLLRKKKLIKISLIAAMVLAAGGILGGLGYGIVRYRKKGEMDSDDEPFVELVDPVQGSPEATHSRMTSTTGDPQVTVTIERSYTEVPPSPADLEMEDIDGDTGQGVDPFVDETGQDAAEEIPDEIGEEAVE</sequence>
<name>W7A056_9APIC</name>
<dbReference type="Proteomes" id="UP000030640">
    <property type="component" value="Unassembled WGS sequence"/>
</dbReference>
<keyword evidence="5" id="KW-1185">Reference proteome</keyword>